<evidence type="ECO:0000256" key="2">
    <source>
        <dbReference type="ARBA" id="ARBA00005417"/>
    </source>
</evidence>
<dbReference type="Proteomes" id="UP000480275">
    <property type="component" value="Unassembled WGS sequence"/>
</dbReference>
<dbReference type="NCBIfam" id="TIGR01166">
    <property type="entry name" value="cbiO"/>
    <property type="match status" value="1"/>
</dbReference>
<evidence type="ECO:0000313" key="12">
    <source>
        <dbReference type="Proteomes" id="UP000480275"/>
    </source>
</evidence>
<dbReference type="InterPro" id="IPR005876">
    <property type="entry name" value="Co_trans_ATP-bd"/>
</dbReference>
<dbReference type="EMBL" id="WIXJ01000006">
    <property type="protein sequence ID" value="MQY52055.1"/>
    <property type="molecule type" value="Genomic_DNA"/>
</dbReference>
<evidence type="ECO:0000313" key="11">
    <source>
        <dbReference type="EMBL" id="MQY52055.1"/>
    </source>
</evidence>
<evidence type="ECO:0000256" key="1">
    <source>
        <dbReference type="ARBA" id="ARBA00004202"/>
    </source>
</evidence>
<keyword evidence="6 9" id="KW-0067">ATP-binding</keyword>
<dbReference type="GO" id="GO:0006824">
    <property type="term" value="P:cobalt ion transport"/>
    <property type="evidence" value="ECO:0007669"/>
    <property type="project" value="InterPro"/>
</dbReference>
<proteinExistence type="inferred from homology"/>
<dbReference type="GO" id="GO:0005524">
    <property type="term" value="F:ATP binding"/>
    <property type="evidence" value="ECO:0007669"/>
    <property type="project" value="UniProtKB-UniRule"/>
</dbReference>
<dbReference type="InterPro" id="IPR017871">
    <property type="entry name" value="ABC_transporter-like_CS"/>
</dbReference>
<evidence type="ECO:0000259" key="10">
    <source>
        <dbReference type="PROSITE" id="PS50893"/>
    </source>
</evidence>
<dbReference type="OrthoDB" id="5292475at2"/>
<dbReference type="AlphaFoldDB" id="A0A6L5JXK0"/>
<name>A0A6L5JXK0_RHOTE</name>
<dbReference type="InterPro" id="IPR027417">
    <property type="entry name" value="P-loop_NTPase"/>
</dbReference>
<evidence type="ECO:0000256" key="3">
    <source>
        <dbReference type="ARBA" id="ARBA00022448"/>
    </source>
</evidence>
<dbReference type="InterPro" id="IPR003593">
    <property type="entry name" value="AAA+_ATPase"/>
</dbReference>
<dbReference type="SUPFAM" id="SSF52540">
    <property type="entry name" value="P-loop containing nucleoside triphosphate hydrolases"/>
    <property type="match status" value="1"/>
</dbReference>
<comment type="caution">
    <text evidence="11">The sequence shown here is derived from an EMBL/GenBank/DDBJ whole genome shotgun (WGS) entry which is preliminary data.</text>
</comment>
<protein>
    <recommendedName>
        <fullName evidence="9">ABC transporter ATP-binding protein</fullName>
    </recommendedName>
</protein>
<feature type="domain" description="ABC transporter" evidence="10">
    <location>
        <begin position="17"/>
        <end position="252"/>
    </location>
</feature>
<sequence>MNSRSAAPIPPRNGPLLEFDALRYRYDDGTAGLDGCSLSVQSGSRNALIGANGSGKTTLFLHANGLLRPEAGEVRYAGTPLDYRRAGLRAARTHIGIVFQNPEHQLFSANVREDVSFGPLNLGLDTATVSARVDAALAAVGMQTLAERPVHNLSFGQKKRVAIAGVLAMQPRVLLLDEPMAGLDARMQDDLLALLERLHHDGMTILLATHDIDFAYRWADQIHLMAAGRCTATLATASLAEHADALAAAGLRLPDVIHVQRALVAHGVLPASAPAATCLSDLLARLERLRSNAPSTASV</sequence>
<gene>
    <name evidence="11" type="ORF">GHK24_09735</name>
</gene>
<dbReference type="PANTHER" id="PTHR43553:SF24">
    <property type="entry name" value="ENERGY-COUPLING FACTOR TRANSPORTER ATP-BINDING PROTEIN ECFA1"/>
    <property type="match status" value="1"/>
</dbReference>
<evidence type="ECO:0000256" key="5">
    <source>
        <dbReference type="ARBA" id="ARBA00022741"/>
    </source>
</evidence>
<organism evidence="11 12">
    <name type="scientific">Rhodocyclus tenuis</name>
    <name type="common">Rhodospirillum tenue</name>
    <dbReference type="NCBI Taxonomy" id="1066"/>
    <lineage>
        <taxon>Bacteria</taxon>
        <taxon>Pseudomonadati</taxon>
        <taxon>Pseudomonadota</taxon>
        <taxon>Betaproteobacteria</taxon>
        <taxon>Rhodocyclales</taxon>
        <taxon>Rhodocyclaceae</taxon>
        <taxon>Rhodocyclus</taxon>
    </lineage>
</organism>
<dbReference type="GO" id="GO:0042626">
    <property type="term" value="F:ATPase-coupled transmembrane transporter activity"/>
    <property type="evidence" value="ECO:0007669"/>
    <property type="project" value="TreeGrafter"/>
</dbReference>
<dbReference type="PROSITE" id="PS00211">
    <property type="entry name" value="ABC_TRANSPORTER_1"/>
    <property type="match status" value="1"/>
</dbReference>
<comment type="subcellular location">
    <subcellularLocation>
        <location evidence="1 9">Cell membrane</location>
        <topology evidence="1 9">Peripheral membrane protein</topology>
    </subcellularLocation>
</comment>
<evidence type="ECO:0000256" key="7">
    <source>
        <dbReference type="ARBA" id="ARBA00022967"/>
    </source>
</evidence>
<dbReference type="InterPro" id="IPR003439">
    <property type="entry name" value="ABC_transporter-like_ATP-bd"/>
</dbReference>
<comment type="function">
    <text evidence="9">Part of an ABC transporter complex. Responsible for energy coupling to the transport system.</text>
</comment>
<comment type="similarity">
    <text evidence="2 9">Belongs to the ABC transporter superfamily.</text>
</comment>
<dbReference type="FunFam" id="3.40.50.300:FF:000224">
    <property type="entry name" value="Energy-coupling factor transporter ATP-binding protein EcfA"/>
    <property type="match status" value="1"/>
</dbReference>
<dbReference type="InterPro" id="IPR050095">
    <property type="entry name" value="ECF_ABC_transporter_ATP-bd"/>
</dbReference>
<evidence type="ECO:0000256" key="9">
    <source>
        <dbReference type="RuleBase" id="RU364103"/>
    </source>
</evidence>
<dbReference type="GO" id="GO:0016887">
    <property type="term" value="F:ATP hydrolysis activity"/>
    <property type="evidence" value="ECO:0007669"/>
    <property type="project" value="InterPro"/>
</dbReference>
<dbReference type="Pfam" id="PF00005">
    <property type="entry name" value="ABC_tran"/>
    <property type="match status" value="1"/>
</dbReference>
<reference evidence="11 12" key="1">
    <citation type="submission" date="2019-10" db="EMBL/GenBank/DDBJ databases">
        <title>Whole-genome sequence of the purple nonsulfur photosynthetic bacterium Rhodocyclus tenuis.</title>
        <authorList>
            <person name="Kyndt J.A."/>
            <person name="Meyer T.E."/>
        </authorList>
    </citation>
    <scope>NUCLEOTIDE SEQUENCE [LARGE SCALE GENOMIC DNA]</scope>
    <source>
        <strain evidence="11 12">DSM 110</strain>
    </source>
</reference>
<keyword evidence="8 9" id="KW-0472">Membrane</keyword>
<evidence type="ECO:0000256" key="8">
    <source>
        <dbReference type="ARBA" id="ARBA00023136"/>
    </source>
</evidence>
<evidence type="ECO:0000256" key="4">
    <source>
        <dbReference type="ARBA" id="ARBA00022475"/>
    </source>
</evidence>
<keyword evidence="3 9" id="KW-0813">Transport</keyword>
<evidence type="ECO:0000256" key="6">
    <source>
        <dbReference type="ARBA" id="ARBA00022840"/>
    </source>
</evidence>
<dbReference type="GO" id="GO:0043190">
    <property type="term" value="C:ATP-binding cassette (ABC) transporter complex"/>
    <property type="evidence" value="ECO:0007669"/>
    <property type="project" value="TreeGrafter"/>
</dbReference>
<dbReference type="SMART" id="SM00382">
    <property type="entry name" value="AAA"/>
    <property type="match status" value="1"/>
</dbReference>
<keyword evidence="7" id="KW-1278">Translocase</keyword>
<accession>A0A6L5JXK0</accession>
<keyword evidence="5 9" id="KW-0547">Nucleotide-binding</keyword>
<dbReference type="Gene3D" id="3.40.50.300">
    <property type="entry name" value="P-loop containing nucleotide triphosphate hydrolases"/>
    <property type="match status" value="1"/>
</dbReference>
<dbReference type="CDD" id="cd03225">
    <property type="entry name" value="ABC_cobalt_CbiO_domain1"/>
    <property type="match status" value="1"/>
</dbReference>
<dbReference type="PROSITE" id="PS50893">
    <property type="entry name" value="ABC_TRANSPORTER_2"/>
    <property type="match status" value="1"/>
</dbReference>
<keyword evidence="4 9" id="KW-1003">Cell membrane</keyword>
<dbReference type="PANTHER" id="PTHR43553">
    <property type="entry name" value="HEAVY METAL TRANSPORTER"/>
    <property type="match status" value="1"/>
</dbReference>
<dbReference type="InterPro" id="IPR015856">
    <property type="entry name" value="ABC_transpr_CbiO/EcfA_su"/>
</dbReference>